<dbReference type="CDD" id="cd13632">
    <property type="entry name" value="PBP2_Aa-PDT_like"/>
    <property type="match status" value="1"/>
</dbReference>
<evidence type="ECO:0000256" key="10">
    <source>
        <dbReference type="RuleBase" id="RU361254"/>
    </source>
</evidence>
<evidence type="ECO:0000259" key="12">
    <source>
        <dbReference type="PROSITE" id="PS51671"/>
    </source>
</evidence>
<dbReference type="STRING" id="1121362.A605_13215"/>
<dbReference type="Gene3D" id="3.40.190.10">
    <property type="entry name" value="Periplasmic binding protein-like II"/>
    <property type="match status" value="2"/>
</dbReference>
<dbReference type="PIRSF" id="PIRSF001500">
    <property type="entry name" value="Chor_mut_pdt_Ppr"/>
    <property type="match status" value="1"/>
</dbReference>
<dbReference type="Pfam" id="PF01842">
    <property type="entry name" value="ACT"/>
    <property type="match status" value="1"/>
</dbReference>
<dbReference type="GO" id="GO:0005737">
    <property type="term" value="C:cytoplasm"/>
    <property type="evidence" value="ECO:0007669"/>
    <property type="project" value="TreeGrafter"/>
</dbReference>
<dbReference type="OrthoDB" id="9802281at2"/>
<dbReference type="AlphaFoldDB" id="M1N137"/>
<dbReference type="FunFam" id="3.40.190.10:FF:000064">
    <property type="entry name" value="Prephenate dehydratase"/>
    <property type="match status" value="1"/>
</dbReference>
<evidence type="ECO:0000256" key="8">
    <source>
        <dbReference type="ARBA" id="ARBA00047848"/>
    </source>
</evidence>
<evidence type="ECO:0000256" key="2">
    <source>
        <dbReference type="ARBA" id="ARBA00013147"/>
    </source>
</evidence>
<feature type="domain" description="Prephenate dehydratase" evidence="11">
    <location>
        <begin position="16"/>
        <end position="199"/>
    </location>
</feature>
<comment type="pathway">
    <text evidence="1 10">Amino-acid biosynthesis; L-phenylalanine biosynthesis; phenylpyruvate from prephenate: step 1/1.</text>
</comment>
<dbReference type="PANTHER" id="PTHR21022:SF19">
    <property type="entry name" value="PREPHENATE DEHYDRATASE-RELATED"/>
    <property type="match status" value="1"/>
</dbReference>
<evidence type="ECO:0000256" key="3">
    <source>
        <dbReference type="ARBA" id="ARBA00021872"/>
    </source>
</evidence>
<evidence type="ECO:0000256" key="4">
    <source>
        <dbReference type="ARBA" id="ARBA00022605"/>
    </source>
</evidence>
<keyword evidence="5 10" id="KW-0057">Aromatic amino acid biosynthesis</keyword>
<evidence type="ECO:0000256" key="9">
    <source>
        <dbReference type="PIRSR" id="PIRSR001500-2"/>
    </source>
</evidence>
<dbReference type="PROSITE" id="PS51671">
    <property type="entry name" value="ACT"/>
    <property type="match status" value="1"/>
</dbReference>
<keyword evidence="4 10" id="KW-0028">Amino-acid biosynthesis</keyword>
<dbReference type="InterPro" id="IPR018528">
    <property type="entry name" value="Preph_deHydtase_CS"/>
</dbReference>
<keyword evidence="14" id="KW-1185">Reference proteome</keyword>
<evidence type="ECO:0000256" key="6">
    <source>
        <dbReference type="ARBA" id="ARBA00023222"/>
    </source>
</evidence>
<dbReference type="Gene3D" id="3.30.70.260">
    <property type="match status" value="1"/>
</dbReference>
<dbReference type="SUPFAM" id="SSF55021">
    <property type="entry name" value="ACT-like"/>
    <property type="match status" value="1"/>
</dbReference>
<evidence type="ECO:0000313" key="14">
    <source>
        <dbReference type="Proteomes" id="UP000011723"/>
    </source>
</evidence>
<evidence type="ECO:0000256" key="7">
    <source>
        <dbReference type="ARBA" id="ARBA00023239"/>
    </source>
</evidence>
<name>M1N137_9CORY</name>
<dbReference type="InterPro" id="IPR008242">
    <property type="entry name" value="Chor_mutase/pphenate_deHydtase"/>
</dbReference>
<dbReference type="CDD" id="cd04905">
    <property type="entry name" value="ACT_CM-PDT"/>
    <property type="match status" value="1"/>
</dbReference>
<sequence>MSTSSTTSAVSATGATVAYLGPAGTFTEAALLRFAESGAFGGGEITQLPVNSSRAAIDAVRHGEADFACVAIENSVDGAVTSTFDALADGGGVQIYHELELEIAFSIMVRPGTRLADVRTLATHPVAHQQVRQWMAEHVPEAAYTPASSNAAGAEAVAEGRADAAAAPDRAADLFGLEVLAADVADVGGARTRFVTVGPRGVPTPRSGNDTTSVVFTLPNEPSTLVGALTEFAQRGVDLSRIESRPTRRVFGTYNFYVDLVGHIDDAPLAEALRALWLRAENITFLGSWPAASGDGREDALAADLARLERASTWVDAAREGKEIS</sequence>
<reference evidence="13 14" key="1">
    <citation type="journal article" date="2012" name="Stand. Genomic Sci.">
        <title>Genome sequence of the halotolerant bacterium Corynebacterium halotolerans type strain YIM 70093(T) (= DSM 44683(T)).</title>
        <authorList>
            <person name="Ruckert C."/>
            <person name="Albersmeier A."/>
            <person name="Al-Dilaimi A."/>
            <person name="Niehaus K."/>
            <person name="Szczepanowski R."/>
            <person name="Kalinowski J."/>
        </authorList>
    </citation>
    <scope>NUCLEOTIDE SEQUENCE [LARGE SCALE GENOMIC DNA]</scope>
    <source>
        <strain evidence="13">YIM 70093</strain>
    </source>
</reference>
<accession>M1N137</accession>
<evidence type="ECO:0000256" key="1">
    <source>
        <dbReference type="ARBA" id="ARBA00004741"/>
    </source>
</evidence>
<dbReference type="PANTHER" id="PTHR21022">
    <property type="entry name" value="PREPHENATE DEHYDRATASE P PROTEIN"/>
    <property type="match status" value="1"/>
</dbReference>
<dbReference type="GO" id="GO:0009094">
    <property type="term" value="P:L-phenylalanine biosynthetic process"/>
    <property type="evidence" value="ECO:0007669"/>
    <property type="project" value="UniProtKB-UniPathway"/>
</dbReference>
<dbReference type="SUPFAM" id="SSF53850">
    <property type="entry name" value="Periplasmic binding protein-like II"/>
    <property type="match status" value="1"/>
</dbReference>
<dbReference type="NCBIfam" id="NF008865">
    <property type="entry name" value="PRK11898.1"/>
    <property type="match status" value="1"/>
</dbReference>
<dbReference type="PROSITE" id="PS00857">
    <property type="entry name" value="PREPHENATE_DEHYDR_1"/>
    <property type="match status" value="1"/>
</dbReference>
<dbReference type="Proteomes" id="UP000011723">
    <property type="component" value="Chromosome"/>
</dbReference>
<dbReference type="PATRIC" id="fig|1121362.3.peg.2687"/>
<feature type="domain" description="ACT" evidence="12">
    <location>
        <begin position="213"/>
        <end position="288"/>
    </location>
</feature>
<gene>
    <name evidence="10" type="primary">pheA</name>
    <name evidence="13" type="ORF">A605_13215</name>
</gene>
<organism evidence="13 14">
    <name type="scientific">Corynebacterium halotolerans YIM 70093 = DSM 44683</name>
    <dbReference type="NCBI Taxonomy" id="1121362"/>
    <lineage>
        <taxon>Bacteria</taxon>
        <taxon>Bacillati</taxon>
        <taxon>Actinomycetota</taxon>
        <taxon>Actinomycetes</taxon>
        <taxon>Mycobacteriales</taxon>
        <taxon>Corynebacteriaceae</taxon>
        <taxon>Corynebacterium</taxon>
    </lineage>
</organism>
<dbReference type="eggNOG" id="COG0077">
    <property type="taxonomic scope" value="Bacteria"/>
</dbReference>
<comment type="catalytic activity">
    <reaction evidence="8 10">
        <text>prephenate + H(+) = 3-phenylpyruvate + CO2 + H2O</text>
        <dbReference type="Rhea" id="RHEA:21648"/>
        <dbReference type="ChEBI" id="CHEBI:15377"/>
        <dbReference type="ChEBI" id="CHEBI:15378"/>
        <dbReference type="ChEBI" id="CHEBI:16526"/>
        <dbReference type="ChEBI" id="CHEBI:18005"/>
        <dbReference type="ChEBI" id="CHEBI:29934"/>
        <dbReference type="EC" id="4.2.1.51"/>
    </reaction>
</comment>
<dbReference type="PROSITE" id="PS51171">
    <property type="entry name" value="PREPHENATE_DEHYDR_3"/>
    <property type="match status" value="1"/>
</dbReference>
<keyword evidence="6 10" id="KW-0584">Phenylalanine biosynthesis</keyword>
<dbReference type="Pfam" id="PF00800">
    <property type="entry name" value="PDT"/>
    <property type="match status" value="1"/>
</dbReference>
<dbReference type="InterPro" id="IPR001086">
    <property type="entry name" value="Preph_deHydtase"/>
</dbReference>
<dbReference type="FunFam" id="3.30.70.260:FF:000012">
    <property type="entry name" value="Prephenate dehydratase"/>
    <property type="match status" value="1"/>
</dbReference>
<evidence type="ECO:0000313" key="13">
    <source>
        <dbReference type="EMBL" id="AGF73639.1"/>
    </source>
</evidence>
<dbReference type="InterPro" id="IPR045865">
    <property type="entry name" value="ACT-like_dom_sf"/>
</dbReference>
<dbReference type="KEGG" id="chn:A605_13215"/>
<evidence type="ECO:0000256" key="5">
    <source>
        <dbReference type="ARBA" id="ARBA00023141"/>
    </source>
</evidence>
<feature type="site" description="Essential for prephenate dehydratase activity" evidence="9">
    <location>
        <position position="192"/>
    </location>
</feature>
<dbReference type="EC" id="4.2.1.51" evidence="2 10"/>
<dbReference type="GO" id="GO:0004664">
    <property type="term" value="F:prephenate dehydratase activity"/>
    <property type="evidence" value="ECO:0007669"/>
    <property type="project" value="UniProtKB-UniRule"/>
</dbReference>
<dbReference type="HOGENOM" id="CLU_035008_0_0_11"/>
<proteinExistence type="predicted"/>
<dbReference type="EMBL" id="CP003697">
    <property type="protein sequence ID" value="AGF73639.1"/>
    <property type="molecule type" value="Genomic_DNA"/>
</dbReference>
<dbReference type="UniPathway" id="UPA00121">
    <property type="reaction ID" value="UER00345"/>
</dbReference>
<dbReference type="PROSITE" id="PS00858">
    <property type="entry name" value="PREPHENATE_DEHYDR_2"/>
    <property type="match status" value="1"/>
</dbReference>
<dbReference type="InterPro" id="IPR002912">
    <property type="entry name" value="ACT_dom"/>
</dbReference>
<protein>
    <recommendedName>
        <fullName evidence="3 10">Prephenate dehydratase</fullName>
        <shortName evidence="10">PDT</shortName>
        <ecNumber evidence="2 10">4.2.1.51</ecNumber>
    </recommendedName>
</protein>
<keyword evidence="7 10" id="KW-0456">Lyase</keyword>
<evidence type="ECO:0000259" key="11">
    <source>
        <dbReference type="PROSITE" id="PS51171"/>
    </source>
</evidence>
<dbReference type="RefSeq" id="WP_015402053.1">
    <property type="nucleotide sequence ID" value="NC_020302.1"/>
</dbReference>